<evidence type="ECO:0000256" key="3">
    <source>
        <dbReference type="ARBA" id="ARBA00022475"/>
    </source>
</evidence>
<dbReference type="EMBL" id="CP000249">
    <property type="protein sequence ID" value="ABD12662.1"/>
    <property type="molecule type" value="Genomic_DNA"/>
</dbReference>
<keyword evidence="3" id="KW-1003">Cell membrane</keyword>
<evidence type="ECO:0000259" key="9">
    <source>
        <dbReference type="Pfam" id="PF12696"/>
    </source>
</evidence>
<protein>
    <submittedName>
        <fullName evidence="10">Type IV secretory pathway VirD4 components-like</fullName>
    </submittedName>
</protein>
<evidence type="ECO:0000256" key="8">
    <source>
        <dbReference type="SAM" id="Phobius"/>
    </source>
</evidence>
<dbReference type="KEGG" id="fra:Francci3_3305"/>
<evidence type="ECO:0000256" key="5">
    <source>
        <dbReference type="ARBA" id="ARBA00022989"/>
    </source>
</evidence>
<organism evidence="10 11">
    <name type="scientific">Frankia casuarinae (strain DSM 45818 / CECT 9043 / HFP020203 / CcI3)</name>
    <dbReference type="NCBI Taxonomy" id="106370"/>
    <lineage>
        <taxon>Bacteria</taxon>
        <taxon>Bacillati</taxon>
        <taxon>Actinomycetota</taxon>
        <taxon>Actinomycetes</taxon>
        <taxon>Frankiales</taxon>
        <taxon>Frankiaceae</taxon>
        <taxon>Frankia</taxon>
    </lineage>
</organism>
<keyword evidence="6 8" id="KW-0472">Membrane</keyword>
<dbReference type="RefSeq" id="WP_011437689.1">
    <property type="nucleotide sequence ID" value="NC_007777.1"/>
</dbReference>
<dbReference type="InterPro" id="IPR032689">
    <property type="entry name" value="TraG-D_C"/>
</dbReference>
<dbReference type="InterPro" id="IPR027417">
    <property type="entry name" value="P-loop_NTPase"/>
</dbReference>
<feature type="transmembrane region" description="Helical" evidence="8">
    <location>
        <begin position="16"/>
        <end position="35"/>
    </location>
</feature>
<evidence type="ECO:0000256" key="2">
    <source>
        <dbReference type="ARBA" id="ARBA00008806"/>
    </source>
</evidence>
<keyword evidence="4 8" id="KW-0812">Transmembrane</keyword>
<dbReference type="PANTHER" id="PTHR37937:SF1">
    <property type="entry name" value="CONJUGATIVE TRANSFER: DNA TRANSPORT"/>
    <property type="match status" value="1"/>
</dbReference>
<dbReference type="Gene3D" id="3.40.50.300">
    <property type="entry name" value="P-loop containing nucleotide triphosphate hydrolases"/>
    <property type="match status" value="1"/>
</dbReference>
<dbReference type="Pfam" id="PF02534">
    <property type="entry name" value="T4SS-DNA_transf"/>
    <property type="match status" value="1"/>
</dbReference>
<proteinExistence type="inferred from homology"/>
<evidence type="ECO:0000313" key="11">
    <source>
        <dbReference type="Proteomes" id="UP000001937"/>
    </source>
</evidence>
<keyword evidence="5 8" id="KW-1133">Transmembrane helix</keyword>
<dbReference type="SUPFAM" id="SSF52540">
    <property type="entry name" value="P-loop containing nucleoside triphosphate hydrolases"/>
    <property type="match status" value="1"/>
</dbReference>
<name>Q2J7T0_FRACC</name>
<evidence type="ECO:0000313" key="10">
    <source>
        <dbReference type="EMBL" id="ABD12662.1"/>
    </source>
</evidence>
<dbReference type="CDD" id="cd01127">
    <property type="entry name" value="TrwB_TraG_TraD_VirD4"/>
    <property type="match status" value="1"/>
</dbReference>
<keyword evidence="11" id="KW-1185">Reference proteome</keyword>
<dbReference type="InterPro" id="IPR003688">
    <property type="entry name" value="TraG/VirD4"/>
</dbReference>
<dbReference type="PhylomeDB" id="Q2J7T0"/>
<dbReference type="InterPro" id="IPR051539">
    <property type="entry name" value="T4SS-coupling_protein"/>
</dbReference>
<sequence length="690" mass="73248">MSPRGEPGAGVMPDPALLLVGVAVLAGVGGVWAGAQTAALLFGAHEPLPVGLGAAVVAVPRLVLRPGDPARAWPAEAAVLLPGPVGYWAGSVVPMAVAVLCGGVLFFLLQGRVGVARRRRMGLDPEARFARLWEIAPMWVRRPVRGRMILGRARSGIVTRLLATEDASLPVDDAVPRLLHRRVARRRGDRGAVLVVGPSRCGKTAALAVPAILEWDGPLIALSVKTDLLGATVRRRRALGQVRVFDPTGVTGELSATWSPLAESTGLAGARLAARSIANSTDWTSSGSDMSFWTTAGEDLLGLLFWVAATAGLGMDAVVGWTTSMDRDGVMRFAQAFARHDDPAIRVDGEQVLAGLSAVWKTDPKQVSSVFLVARQMIRPWQEPSVQYSAAGSEIGLDWLLGDEPDDEPDTALDPFTDNNPFTDGDPFTEDFGDAGQPGDGPRRRSNSVYLCADLDGAERLAPVLGGLVDDLIRSVYTRVGVTGKPLDPPLLVVIDEAGNWPMKNLPGRISTCAGMGIQLMLVYQSKAQIDAAYGSKADVIVSNAVTKVFFSGLSDKSTLDYAASLLGQEHVAARSLSSDIAPGGGRQGINDAPTRLELLPAHLLRQVAPGQALLLHNTLPPVHLHGRYWFRDPALLALAAGEPPPARPAAQGVRPAAPREGFGRVVRAVRVVRVRGLWNRRHRSNGTGR</sequence>
<accession>Q2J7T0</accession>
<feature type="domain" description="TraD/TraG TraM recognition site" evidence="9">
    <location>
        <begin position="490"/>
        <end position="608"/>
    </location>
</feature>
<feature type="transmembrane region" description="Helical" evidence="8">
    <location>
        <begin position="300"/>
        <end position="321"/>
    </location>
</feature>
<reference evidence="10 11" key="1">
    <citation type="journal article" date="2007" name="Genome Res.">
        <title>Genome characteristics of facultatively symbiotic Frankia sp. strains reflect host range and host plant biogeography.</title>
        <authorList>
            <person name="Normand P."/>
            <person name="Lapierre P."/>
            <person name="Tisa L.S."/>
            <person name="Gogarten J.P."/>
            <person name="Alloisio N."/>
            <person name="Bagnarol E."/>
            <person name="Bassi C.A."/>
            <person name="Berry A.M."/>
            <person name="Bickhart D.M."/>
            <person name="Choisne N."/>
            <person name="Couloux A."/>
            <person name="Cournoyer B."/>
            <person name="Cruveiller S."/>
            <person name="Daubin V."/>
            <person name="Demange N."/>
            <person name="Francino M.P."/>
            <person name="Goltsman E."/>
            <person name="Huang Y."/>
            <person name="Kopp O.R."/>
            <person name="Labarre L."/>
            <person name="Lapidus A."/>
            <person name="Lavire C."/>
            <person name="Marechal J."/>
            <person name="Martinez M."/>
            <person name="Mastronunzio J.E."/>
            <person name="Mullin B.C."/>
            <person name="Niemann J."/>
            <person name="Pujic P."/>
            <person name="Rawnsley T."/>
            <person name="Rouy Z."/>
            <person name="Schenowitz C."/>
            <person name="Sellstedt A."/>
            <person name="Tavares F."/>
            <person name="Tomkins J.P."/>
            <person name="Vallenet D."/>
            <person name="Valverde C."/>
            <person name="Wall L.G."/>
            <person name="Wang Y."/>
            <person name="Medigue C."/>
            <person name="Benson D.R."/>
        </authorList>
    </citation>
    <scope>NUCLEOTIDE SEQUENCE [LARGE SCALE GENOMIC DNA]</scope>
    <source>
        <strain evidence="11">DSM 45818 / CECT 9043 / CcI3</strain>
    </source>
</reference>
<evidence type="ECO:0000256" key="4">
    <source>
        <dbReference type="ARBA" id="ARBA00022692"/>
    </source>
</evidence>
<dbReference type="AlphaFoldDB" id="Q2J7T0"/>
<feature type="region of interest" description="Disordered" evidence="7">
    <location>
        <begin position="401"/>
        <end position="445"/>
    </location>
</feature>
<dbReference type="STRING" id="106370.Francci3_3305"/>
<dbReference type="HOGENOM" id="CLU_029028_1_0_11"/>
<dbReference type="PANTHER" id="PTHR37937">
    <property type="entry name" value="CONJUGATIVE TRANSFER: DNA TRANSPORT"/>
    <property type="match status" value="1"/>
</dbReference>
<evidence type="ECO:0000256" key="7">
    <source>
        <dbReference type="SAM" id="MobiDB-lite"/>
    </source>
</evidence>
<feature type="transmembrane region" description="Helical" evidence="8">
    <location>
        <begin position="85"/>
        <end position="109"/>
    </location>
</feature>
<dbReference type="Pfam" id="PF12696">
    <property type="entry name" value="TraG-D_C"/>
    <property type="match status" value="1"/>
</dbReference>
<comment type="similarity">
    <text evidence="2">Belongs to the VirD4/TraG family.</text>
</comment>
<evidence type="ECO:0000256" key="1">
    <source>
        <dbReference type="ARBA" id="ARBA00004651"/>
    </source>
</evidence>
<gene>
    <name evidence="10" type="ordered locus">Francci3_3305</name>
</gene>
<dbReference type="GO" id="GO:0005886">
    <property type="term" value="C:plasma membrane"/>
    <property type="evidence" value="ECO:0007669"/>
    <property type="project" value="UniProtKB-SubCell"/>
</dbReference>
<feature type="transmembrane region" description="Helical" evidence="8">
    <location>
        <begin position="47"/>
        <end position="65"/>
    </location>
</feature>
<comment type="subcellular location">
    <subcellularLocation>
        <location evidence="1">Cell membrane</location>
        <topology evidence="1">Multi-pass membrane protein</topology>
    </subcellularLocation>
</comment>
<dbReference type="eggNOG" id="COG3505">
    <property type="taxonomic scope" value="Bacteria"/>
</dbReference>
<evidence type="ECO:0000256" key="6">
    <source>
        <dbReference type="ARBA" id="ARBA00023136"/>
    </source>
</evidence>
<feature type="compositionally biased region" description="Acidic residues" evidence="7">
    <location>
        <begin position="401"/>
        <end position="411"/>
    </location>
</feature>
<dbReference type="Proteomes" id="UP000001937">
    <property type="component" value="Chromosome"/>
</dbReference>